<evidence type="ECO:0000256" key="5">
    <source>
        <dbReference type="ARBA" id="ARBA00023157"/>
    </source>
</evidence>
<dbReference type="CDD" id="cd23507">
    <property type="entry name" value="hydrophobin_I"/>
    <property type="match status" value="1"/>
</dbReference>
<keyword evidence="7" id="KW-0732">Signal</keyword>
<comment type="similarity">
    <text evidence="2 7">Belongs to the fungal hydrophobin family.</text>
</comment>
<evidence type="ECO:0000256" key="6">
    <source>
        <dbReference type="ARBA" id="ARBA00093546"/>
    </source>
</evidence>
<evidence type="ECO:0000256" key="2">
    <source>
        <dbReference type="ARBA" id="ARBA00010446"/>
    </source>
</evidence>
<evidence type="ECO:0000313" key="8">
    <source>
        <dbReference type="EMBL" id="KAG7087849.1"/>
    </source>
</evidence>
<comment type="subcellular location">
    <subcellularLocation>
        <location evidence="1 7">Secreted</location>
        <location evidence="1 7">Cell wall</location>
    </subcellularLocation>
</comment>
<dbReference type="SMART" id="SM00075">
    <property type="entry name" value="HYDRO"/>
    <property type="match status" value="1"/>
</dbReference>
<sequence>MLFNKVFAVSALSTLAAATAIERRTGQPNEQCPGLQCCQQTGLASSSSIISAVTAIDPLGLLALLLSVPASVLVGVNCSPITVIGGGNGACSGGTTVVCNDNSHGGLLNIGCVPITI</sequence>
<dbReference type="EMBL" id="CM032189">
    <property type="protein sequence ID" value="KAG7087849.1"/>
    <property type="molecule type" value="Genomic_DNA"/>
</dbReference>
<dbReference type="KEGG" id="more:E1B28_013787"/>
<comment type="subunit">
    <text evidence="6">Self-assembles to form functional amyloid fibrils called rodlets. Self-assembly into fibrillar rodlets occurs spontaneously at hydrophobic:hydrophilic interfaces and the rodlets further associate laterally to form amphipathic monolayers.</text>
</comment>
<dbReference type="AlphaFoldDB" id="A0A9P7RQG8"/>
<protein>
    <recommendedName>
        <fullName evidence="7">Hydrophobin</fullName>
    </recommendedName>
</protein>
<evidence type="ECO:0000256" key="3">
    <source>
        <dbReference type="ARBA" id="ARBA00022512"/>
    </source>
</evidence>
<evidence type="ECO:0000256" key="4">
    <source>
        <dbReference type="ARBA" id="ARBA00022525"/>
    </source>
</evidence>
<proteinExistence type="inferred from homology"/>
<evidence type="ECO:0000313" key="9">
    <source>
        <dbReference type="Proteomes" id="UP001049176"/>
    </source>
</evidence>
<keyword evidence="3 7" id="KW-0134">Cell wall</keyword>
<organism evidence="8 9">
    <name type="scientific">Marasmius oreades</name>
    <name type="common">fairy-ring Marasmius</name>
    <dbReference type="NCBI Taxonomy" id="181124"/>
    <lineage>
        <taxon>Eukaryota</taxon>
        <taxon>Fungi</taxon>
        <taxon>Dikarya</taxon>
        <taxon>Basidiomycota</taxon>
        <taxon>Agaricomycotina</taxon>
        <taxon>Agaricomycetes</taxon>
        <taxon>Agaricomycetidae</taxon>
        <taxon>Agaricales</taxon>
        <taxon>Marasmiineae</taxon>
        <taxon>Marasmiaceae</taxon>
        <taxon>Marasmius</taxon>
    </lineage>
</organism>
<dbReference type="InterPro" id="IPR001338">
    <property type="entry name" value="Class_I_Hydrophobin"/>
</dbReference>
<dbReference type="Pfam" id="PF01185">
    <property type="entry name" value="Hydrophobin"/>
    <property type="match status" value="1"/>
</dbReference>
<name>A0A9P7RQG8_9AGAR</name>
<dbReference type="GO" id="GO:0005199">
    <property type="term" value="F:structural constituent of cell wall"/>
    <property type="evidence" value="ECO:0007669"/>
    <property type="project" value="InterPro"/>
</dbReference>
<keyword evidence="9" id="KW-1185">Reference proteome</keyword>
<accession>A0A9P7RQG8</accession>
<evidence type="ECO:0000256" key="7">
    <source>
        <dbReference type="RuleBase" id="RU365009"/>
    </source>
</evidence>
<keyword evidence="4 7" id="KW-0964">Secreted</keyword>
<dbReference type="GO" id="GO:0009277">
    <property type="term" value="C:fungal-type cell wall"/>
    <property type="evidence" value="ECO:0007669"/>
    <property type="project" value="InterPro"/>
</dbReference>
<feature type="chain" id="PRO_5040534475" description="Hydrophobin" evidence="7">
    <location>
        <begin position="19"/>
        <end position="117"/>
    </location>
</feature>
<dbReference type="RefSeq" id="XP_043004320.1">
    <property type="nucleotide sequence ID" value="XM_043158965.1"/>
</dbReference>
<dbReference type="Proteomes" id="UP001049176">
    <property type="component" value="Chromosome 9"/>
</dbReference>
<keyword evidence="5 7" id="KW-1015">Disulfide bond</keyword>
<dbReference type="GeneID" id="66082862"/>
<comment type="caution">
    <text evidence="8">The sequence shown here is derived from an EMBL/GenBank/DDBJ whole genome shotgun (WGS) entry which is preliminary data.</text>
</comment>
<reference evidence="8" key="1">
    <citation type="journal article" date="2021" name="Genome Biol. Evol.">
        <title>The assembled and annotated genome of the fairy-ring fungus Marasmius oreades.</title>
        <authorList>
            <person name="Hiltunen M."/>
            <person name="Ament-Velasquez S.L."/>
            <person name="Johannesson H."/>
        </authorList>
    </citation>
    <scope>NUCLEOTIDE SEQUENCE</scope>
    <source>
        <strain evidence="8">03SP1</strain>
    </source>
</reference>
<feature type="signal peptide" evidence="7">
    <location>
        <begin position="1"/>
        <end position="18"/>
    </location>
</feature>
<evidence type="ECO:0000256" key="1">
    <source>
        <dbReference type="ARBA" id="ARBA00004191"/>
    </source>
</evidence>
<gene>
    <name evidence="8" type="ORF">E1B28_013787</name>
</gene>